<feature type="region of interest" description="Disordered" evidence="1">
    <location>
        <begin position="157"/>
        <end position="176"/>
    </location>
</feature>
<feature type="compositionally biased region" description="Basic and acidic residues" evidence="1">
    <location>
        <begin position="612"/>
        <end position="622"/>
    </location>
</feature>
<dbReference type="SUPFAM" id="SSF46785">
    <property type="entry name" value="Winged helix' DNA-binding domain"/>
    <property type="match status" value="1"/>
</dbReference>
<dbReference type="OrthoDB" id="3211423at2"/>
<comment type="caution">
    <text evidence="2">The sequence shown here is derived from an EMBL/GenBank/DDBJ whole genome shotgun (WGS) entry which is preliminary data.</text>
</comment>
<protein>
    <submittedName>
        <fullName evidence="2">Uncharacterized protein</fullName>
    </submittedName>
</protein>
<feature type="region of interest" description="Disordered" evidence="1">
    <location>
        <begin position="200"/>
        <end position="224"/>
    </location>
</feature>
<gene>
    <name evidence="2" type="ORF">B7R21_18520</name>
</gene>
<accession>A0A3E0VAK8</accession>
<sequence length="645" mass="70462">MNRAGVSPDGWSAWDLTRRISPREHVGMMKRDAYGQLSENSYPRTHRLGPMEPSTPWLVRLADDTGTFRLLCFDFDGKDANGVSPDLMEQASDDCDSLSGTLGQLGIAHVVCQSSGTGGRHLWVGLHGCPAGTVAALAGAARANYSTLDHGMLCNPRTGGARPPLSPHRDGSSSTVLRGSLDALTEPSTSTGDVLALTAHLNTTRPAPRPVESKPSGPLRAGYSSHRSLHATGQAHMATVNGGSNPSWTGFMCLLAAASAGWSLADVAREARTAPGMEHYRTKNTVRGRKPRNAAEAAARLERQWSKAQHYAALQAPLPRRQAPVDLSELTAIVDATDDLLTRFRVSPGRWGRTEKGISQRTILAAIAYLSLQTGKRVVAASIRDLALMAGLGRTTAADALTALTEAGYLDRVSLSDGGNAAEWRLTLDFSTGYGTVRSQPIHNPRPPTELFNLRISLLTTLERQLTEGRHDLFTRPGLGHLAGQLYALLSEHPAVTVETAARLLGVTVRHTATILSRLRHHRLVVKHTDGWSRARRDVRDRVAKTAGVAGLLVDRANRYRVEREVWAWWLAEVDQMNAAPRQRSRRPHVSSRTLTFVDVAQGERTWPRYPRRPDRRADHRSARQLVDDGSLEPDARWKYLGDVA</sequence>
<evidence type="ECO:0000313" key="2">
    <source>
        <dbReference type="EMBL" id="RFA06769.1"/>
    </source>
</evidence>
<evidence type="ECO:0000313" key="3">
    <source>
        <dbReference type="Proteomes" id="UP000256709"/>
    </source>
</evidence>
<reference evidence="2 3" key="1">
    <citation type="submission" date="2017-04" db="EMBL/GenBank/DDBJ databases">
        <title>Comparative genome analysis of Subtercola boreus.</title>
        <authorList>
            <person name="Cho Y.-J."/>
            <person name="Cho A."/>
            <person name="Kim O.-S."/>
            <person name="Lee J.-I."/>
        </authorList>
    </citation>
    <scope>NUCLEOTIDE SEQUENCE [LARGE SCALE GENOMIC DNA]</scope>
    <source>
        <strain evidence="2 3">P27444</strain>
    </source>
</reference>
<name>A0A3E0VAK8_9MICO</name>
<proteinExistence type="predicted"/>
<dbReference type="AlphaFoldDB" id="A0A3E0VAK8"/>
<evidence type="ECO:0000256" key="1">
    <source>
        <dbReference type="SAM" id="MobiDB-lite"/>
    </source>
</evidence>
<dbReference type="Proteomes" id="UP000256709">
    <property type="component" value="Unassembled WGS sequence"/>
</dbReference>
<organism evidence="2 3">
    <name type="scientific">Subtercola boreus</name>
    <dbReference type="NCBI Taxonomy" id="120213"/>
    <lineage>
        <taxon>Bacteria</taxon>
        <taxon>Bacillati</taxon>
        <taxon>Actinomycetota</taxon>
        <taxon>Actinomycetes</taxon>
        <taxon>Micrococcales</taxon>
        <taxon>Microbacteriaceae</taxon>
        <taxon>Subtercola</taxon>
    </lineage>
</organism>
<dbReference type="EMBL" id="NBXA01000050">
    <property type="protein sequence ID" value="RFA06769.1"/>
    <property type="molecule type" value="Genomic_DNA"/>
</dbReference>
<dbReference type="InterPro" id="IPR036390">
    <property type="entry name" value="WH_DNA-bd_sf"/>
</dbReference>
<feature type="region of interest" description="Disordered" evidence="1">
    <location>
        <begin position="608"/>
        <end position="628"/>
    </location>
</feature>